<dbReference type="InterPro" id="IPR044757">
    <property type="entry name" value="ILR1-like_Hyd"/>
</dbReference>
<protein>
    <recommendedName>
        <fullName evidence="7">Peptidase M20 dimerisation domain-containing protein</fullName>
    </recommendedName>
</protein>
<dbReference type="AlphaFoldDB" id="A0ABC9FQD3"/>
<feature type="binding site" evidence="5">
    <location>
        <position position="197"/>
    </location>
    <ligand>
        <name>Mn(2+)</name>
        <dbReference type="ChEBI" id="CHEBI:29035"/>
        <label>2</label>
    </ligand>
</feature>
<dbReference type="Proteomes" id="UP001497457">
    <property type="component" value="Chromosome 7b"/>
</dbReference>
<dbReference type="InterPro" id="IPR002933">
    <property type="entry name" value="Peptidase_M20"/>
</dbReference>
<keyword evidence="5" id="KW-0479">Metal-binding</keyword>
<dbReference type="Pfam" id="PF01546">
    <property type="entry name" value="Peptidase_M20"/>
    <property type="match status" value="1"/>
</dbReference>
<keyword evidence="9" id="KW-1185">Reference proteome</keyword>
<comment type="function">
    <text evidence="1">Hydrolyzes certain amino acid conjugates of the plant growth regulator indole-3-acetic acid (IAA).</text>
</comment>
<sequence>MTAAAAAAAACSSVLLLLLLPCLRLSLASPPAGDLLGDARAPGFAAWLRGVRRRIHQWPELAFQEHRTSELVRAELDAIGVPYRWPVAQTGVVATIAGSGGGGAPVVALRADMDALPLQELVDWEYKSQENGKMHACGHDAHTTMLLGAAKLLQDRKGGFKGTIKLVFQPGEEGYGGAYYILQEGSLDDVSAIFGLHVNPDFPLGVVSSRPGPFAATAARFLVTINGKGGHAAGPHQSIDPVVAASTAILSLQQIVAREIDPLLGTVVSITFVNGGEAYNVIPESVNFGGTLRSMTNEGLTYLKKRIKEIVEGQAVVHHCTATVDFMEDKMRSYPAVINDEGMYAHAKAVAQSLLGEENVKVSPPVMCSEDFGFYAQRMAGAFFNIGIRNESAMGTVHPAHSPYFVVDEDVLPVGAAFHAAVAIEYLKKHASTGK</sequence>
<keyword evidence="5" id="KW-0464">Manganese</keyword>
<reference evidence="8" key="1">
    <citation type="submission" date="2024-10" db="EMBL/GenBank/DDBJ databases">
        <authorList>
            <person name="Ryan C."/>
        </authorList>
    </citation>
    <scope>NUCLEOTIDE SEQUENCE [LARGE SCALE GENOMIC DNA]</scope>
</reference>
<dbReference type="SUPFAM" id="SSF55031">
    <property type="entry name" value="Bacterial exopeptidase dimerisation domain"/>
    <property type="match status" value="1"/>
</dbReference>
<proteinExistence type="inferred from homology"/>
<keyword evidence="4" id="KW-0378">Hydrolase</keyword>
<feature type="signal peptide" evidence="6">
    <location>
        <begin position="1"/>
        <end position="28"/>
    </location>
</feature>
<comment type="cofactor">
    <cofactor evidence="5">
        <name>Mn(2+)</name>
        <dbReference type="ChEBI" id="CHEBI:29035"/>
    </cofactor>
    <text evidence="5">The Mn(2+) ion enhances activity.</text>
</comment>
<gene>
    <name evidence="8" type="ORF">URODEC1_LOCUS107654</name>
</gene>
<dbReference type="GO" id="GO:0016787">
    <property type="term" value="F:hydrolase activity"/>
    <property type="evidence" value="ECO:0007669"/>
    <property type="project" value="UniProtKB-KW"/>
</dbReference>
<feature type="domain" description="Peptidase M20 dimerisation" evidence="7">
    <location>
        <begin position="218"/>
        <end position="315"/>
    </location>
</feature>
<evidence type="ECO:0000256" key="2">
    <source>
        <dbReference type="ARBA" id="ARBA00006153"/>
    </source>
</evidence>
<dbReference type="Gene3D" id="3.30.70.360">
    <property type="match status" value="1"/>
</dbReference>
<evidence type="ECO:0000256" key="6">
    <source>
        <dbReference type="SAM" id="SignalP"/>
    </source>
</evidence>
<dbReference type="InterPro" id="IPR011650">
    <property type="entry name" value="Peptidase_M20_dimer"/>
</dbReference>
<evidence type="ECO:0000313" key="8">
    <source>
        <dbReference type="EMBL" id="CAL5079494.1"/>
    </source>
</evidence>
<feature type="binding site" evidence="5">
    <location>
        <position position="137"/>
    </location>
    <ligand>
        <name>Mn(2+)</name>
        <dbReference type="ChEBI" id="CHEBI:29035"/>
        <label>2</label>
    </ligand>
</feature>
<evidence type="ECO:0000256" key="3">
    <source>
        <dbReference type="ARBA" id="ARBA00022729"/>
    </source>
</evidence>
<evidence type="ECO:0000256" key="4">
    <source>
        <dbReference type="ARBA" id="ARBA00022801"/>
    </source>
</evidence>
<dbReference type="CDD" id="cd08017">
    <property type="entry name" value="M20_IAA_Hyd"/>
    <property type="match status" value="1"/>
</dbReference>
<dbReference type="Pfam" id="PF07687">
    <property type="entry name" value="M20_dimer"/>
    <property type="match status" value="1"/>
</dbReference>
<accession>A0ABC9FQD3</accession>
<evidence type="ECO:0000256" key="1">
    <source>
        <dbReference type="ARBA" id="ARBA00003007"/>
    </source>
</evidence>
<dbReference type="NCBIfam" id="TIGR01891">
    <property type="entry name" value="amidohydrolases"/>
    <property type="match status" value="1"/>
</dbReference>
<feature type="binding site" evidence="5">
    <location>
        <position position="173"/>
    </location>
    <ligand>
        <name>Mn(2+)</name>
        <dbReference type="ChEBI" id="CHEBI:29035"/>
        <label>1</label>
    </ligand>
</feature>
<dbReference type="EMBL" id="OZ075117">
    <property type="protein sequence ID" value="CAL5079494.1"/>
    <property type="molecule type" value="Genomic_DNA"/>
</dbReference>
<feature type="binding site" evidence="5">
    <location>
        <position position="401"/>
    </location>
    <ligand>
        <name>Mn(2+)</name>
        <dbReference type="ChEBI" id="CHEBI:29035"/>
        <label>2</label>
    </ligand>
</feature>
<dbReference type="FunFam" id="3.30.70.360:FF:000001">
    <property type="entry name" value="N-acetyldiaminopimelate deacetylase"/>
    <property type="match status" value="1"/>
</dbReference>
<evidence type="ECO:0000313" key="9">
    <source>
        <dbReference type="Proteomes" id="UP001497457"/>
    </source>
</evidence>
<dbReference type="InterPro" id="IPR017439">
    <property type="entry name" value="Amidohydrolase"/>
</dbReference>
<feature type="binding site" evidence="5">
    <location>
        <position position="139"/>
    </location>
    <ligand>
        <name>Mn(2+)</name>
        <dbReference type="ChEBI" id="CHEBI:29035"/>
        <label>2</label>
    </ligand>
</feature>
<name>A0ABC9FQD3_9POAL</name>
<dbReference type="InterPro" id="IPR036264">
    <property type="entry name" value="Bact_exopeptidase_dim_dom"/>
</dbReference>
<dbReference type="SUPFAM" id="SSF53187">
    <property type="entry name" value="Zn-dependent exopeptidases"/>
    <property type="match status" value="1"/>
</dbReference>
<dbReference type="PIRSF" id="PIRSF005962">
    <property type="entry name" value="Pept_M20D_amidohydro"/>
    <property type="match status" value="1"/>
</dbReference>
<keyword evidence="3 6" id="KW-0732">Signal</keyword>
<feature type="chain" id="PRO_5044771977" description="Peptidase M20 dimerisation domain-containing protein" evidence="6">
    <location>
        <begin position="29"/>
        <end position="435"/>
    </location>
</feature>
<comment type="similarity">
    <text evidence="2">Belongs to the peptidase M20 family.</text>
</comment>
<evidence type="ECO:0000256" key="5">
    <source>
        <dbReference type="PIRSR" id="PIRSR005962-1"/>
    </source>
</evidence>
<evidence type="ECO:0000259" key="7">
    <source>
        <dbReference type="Pfam" id="PF07687"/>
    </source>
</evidence>
<dbReference type="PANTHER" id="PTHR11014">
    <property type="entry name" value="PEPTIDASE M20 FAMILY MEMBER"/>
    <property type="match status" value="1"/>
</dbReference>
<dbReference type="Gene3D" id="3.40.630.10">
    <property type="entry name" value="Zn peptidases"/>
    <property type="match status" value="1"/>
</dbReference>
<dbReference type="PANTHER" id="PTHR11014:SF167">
    <property type="entry name" value="IAA-AMINO ACID HYDROLASE ILR1-LIKE 9"/>
    <property type="match status" value="1"/>
</dbReference>
<organism evidence="8 9">
    <name type="scientific">Urochloa decumbens</name>
    <dbReference type="NCBI Taxonomy" id="240449"/>
    <lineage>
        <taxon>Eukaryota</taxon>
        <taxon>Viridiplantae</taxon>
        <taxon>Streptophyta</taxon>
        <taxon>Embryophyta</taxon>
        <taxon>Tracheophyta</taxon>
        <taxon>Spermatophyta</taxon>
        <taxon>Magnoliopsida</taxon>
        <taxon>Liliopsida</taxon>
        <taxon>Poales</taxon>
        <taxon>Poaceae</taxon>
        <taxon>PACMAD clade</taxon>
        <taxon>Panicoideae</taxon>
        <taxon>Panicodae</taxon>
        <taxon>Paniceae</taxon>
        <taxon>Melinidinae</taxon>
        <taxon>Urochloa</taxon>
    </lineage>
</organism>